<dbReference type="Gene3D" id="1.10.10.60">
    <property type="entry name" value="Homeodomain-like"/>
    <property type="match status" value="1"/>
</dbReference>
<dbReference type="Pfam" id="PF13426">
    <property type="entry name" value="PAS_9"/>
    <property type="match status" value="2"/>
</dbReference>
<keyword evidence="3" id="KW-0805">Transcription regulation</keyword>
<dbReference type="SMART" id="SM00382">
    <property type="entry name" value="AAA"/>
    <property type="match status" value="1"/>
</dbReference>
<dbReference type="InterPro" id="IPR058031">
    <property type="entry name" value="AAA_lid_NorR"/>
</dbReference>
<dbReference type="InterPro" id="IPR027417">
    <property type="entry name" value="P-loop_NTPase"/>
</dbReference>
<dbReference type="GO" id="GO:0005524">
    <property type="term" value="F:ATP binding"/>
    <property type="evidence" value="ECO:0007669"/>
    <property type="project" value="UniProtKB-KW"/>
</dbReference>
<dbReference type="PROSITE" id="PS50045">
    <property type="entry name" value="SIGMA54_INTERACT_4"/>
    <property type="match status" value="1"/>
</dbReference>
<keyword evidence="1" id="KW-0547">Nucleotide-binding</keyword>
<dbReference type="CDD" id="cd00130">
    <property type="entry name" value="PAS"/>
    <property type="match status" value="3"/>
</dbReference>
<dbReference type="SUPFAM" id="SSF52540">
    <property type="entry name" value="P-loop containing nucleoside triphosphate hydrolases"/>
    <property type="match status" value="1"/>
</dbReference>
<proteinExistence type="predicted"/>
<dbReference type="PANTHER" id="PTHR32071:SF113">
    <property type="entry name" value="ALGINATE BIOSYNTHESIS TRANSCRIPTIONAL REGULATORY PROTEIN ALGB"/>
    <property type="match status" value="1"/>
</dbReference>
<organism evidence="9 10">
    <name type="scientific">Desulforhopalus singaporensis</name>
    <dbReference type="NCBI Taxonomy" id="91360"/>
    <lineage>
        <taxon>Bacteria</taxon>
        <taxon>Pseudomonadati</taxon>
        <taxon>Thermodesulfobacteriota</taxon>
        <taxon>Desulfobulbia</taxon>
        <taxon>Desulfobulbales</taxon>
        <taxon>Desulfocapsaceae</taxon>
        <taxon>Desulforhopalus</taxon>
    </lineage>
</organism>
<dbReference type="Pfam" id="PF02954">
    <property type="entry name" value="HTH_8"/>
    <property type="match status" value="1"/>
</dbReference>
<dbReference type="InterPro" id="IPR009057">
    <property type="entry name" value="Homeodomain-like_sf"/>
</dbReference>
<dbReference type="InterPro" id="IPR025944">
    <property type="entry name" value="Sigma_54_int_dom_CS"/>
</dbReference>
<keyword evidence="2" id="KW-0067">ATP-binding</keyword>
<evidence type="ECO:0000256" key="1">
    <source>
        <dbReference type="ARBA" id="ARBA00022741"/>
    </source>
</evidence>
<dbReference type="PROSITE" id="PS00688">
    <property type="entry name" value="SIGMA54_INTERACT_3"/>
    <property type="match status" value="1"/>
</dbReference>
<dbReference type="InterPro" id="IPR000700">
    <property type="entry name" value="PAS-assoc_C"/>
</dbReference>
<evidence type="ECO:0000256" key="5">
    <source>
        <dbReference type="ARBA" id="ARBA00023163"/>
    </source>
</evidence>
<keyword evidence="10" id="KW-1185">Reference proteome</keyword>
<dbReference type="Gene3D" id="1.10.8.60">
    <property type="match status" value="1"/>
</dbReference>
<dbReference type="EMBL" id="FNJI01000038">
    <property type="protein sequence ID" value="SDP71851.1"/>
    <property type="molecule type" value="Genomic_DNA"/>
</dbReference>
<dbReference type="SMART" id="SM00091">
    <property type="entry name" value="PAS"/>
    <property type="match status" value="3"/>
</dbReference>
<feature type="domain" description="PAS" evidence="7">
    <location>
        <begin position="146"/>
        <end position="216"/>
    </location>
</feature>
<feature type="domain" description="PAC" evidence="8">
    <location>
        <begin position="220"/>
        <end position="272"/>
    </location>
</feature>
<evidence type="ECO:0000256" key="3">
    <source>
        <dbReference type="ARBA" id="ARBA00023015"/>
    </source>
</evidence>
<feature type="domain" description="PAC" evidence="8">
    <location>
        <begin position="341"/>
        <end position="394"/>
    </location>
</feature>
<dbReference type="PROSITE" id="PS50113">
    <property type="entry name" value="PAC"/>
    <property type="match status" value="2"/>
</dbReference>
<dbReference type="InterPro" id="IPR001610">
    <property type="entry name" value="PAC"/>
</dbReference>
<dbReference type="Gene3D" id="3.40.50.300">
    <property type="entry name" value="P-loop containing nucleotide triphosphate hydrolases"/>
    <property type="match status" value="1"/>
</dbReference>
<dbReference type="Pfam" id="PF25601">
    <property type="entry name" value="AAA_lid_14"/>
    <property type="match status" value="1"/>
</dbReference>
<protein>
    <submittedName>
        <fullName evidence="9">PAS domain S-box-containing protein</fullName>
    </submittedName>
</protein>
<dbReference type="Gene3D" id="3.30.450.20">
    <property type="entry name" value="PAS domain"/>
    <property type="match status" value="3"/>
</dbReference>
<dbReference type="Pfam" id="PF08448">
    <property type="entry name" value="PAS_4"/>
    <property type="match status" value="1"/>
</dbReference>
<dbReference type="Proteomes" id="UP000199073">
    <property type="component" value="Unassembled WGS sequence"/>
</dbReference>
<evidence type="ECO:0000259" key="8">
    <source>
        <dbReference type="PROSITE" id="PS50113"/>
    </source>
</evidence>
<evidence type="ECO:0000259" key="6">
    <source>
        <dbReference type="PROSITE" id="PS50045"/>
    </source>
</evidence>
<dbReference type="InterPro" id="IPR003593">
    <property type="entry name" value="AAA+_ATPase"/>
</dbReference>
<dbReference type="InterPro" id="IPR035965">
    <property type="entry name" value="PAS-like_dom_sf"/>
</dbReference>
<dbReference type="PROSITE" id="PS50112">
    <property type="entry name" value="PAS"/>
    <property type="match status" value="2"/>
</dbReference>
<evidence type="ECO:0000313" key="10">
    <source>
        <dbReference type="Proteomes" id="UP000199073"/>
    </source>
</evidence>
<gene>
    <name evidence="9" type="ORF">SAMN05660330_03805</name>
</gene>
<keyword evidence="4" id="KW-0238">DNA-binding</keyword>
<dbReference type="NCBIfam" id="TIGR00229">
    <property type="entry name" value="sensory_box"/>
    <property type="match status" value="3"/>
</dbReference>
<feature type="domain" description="Sigma-54 factor interaction" evidence="6">
    <location>
        <begin position="401"/>
        <end position="630"/>
    </location>
</feature>
<dbReference type="GO" id="GO:0043565">
    <property type="term" value="F:sequence-specific DNA binding"/>
    <property type="evidence" value="ECO:0007669"/>
    <property type="project" value="InterPro"/>
</dbReference>
<dbReference type="SUPFAM" id="SSF46689">
    <property type="entry name" value="Homeodomain-like"/>
    <property type="match status" value="1"/>
</dbReference>
<dbReference type="SUPFAM" id="SSF55785">
    <property type="entry name" value="PYP-like sensor domain (PAS domain)"/>
    <property type="match status" value="3"/>
</dbReference>
<dbReference type="STRING" id="91360.SAMN05660330_03805"/>
<dbReference type="PROSITE" id="PS00676">
    <property type="entry name" value="SIGMA54_INTERACT_2"/>
    <property type="match status" value="1"/>
</dbReference>
<name>A0A1H0V0I3_9BACT</name>
<dbReference type="InterPro" id="IPR025943">
    <property type="entry name" value="Sigma_54_int_dom_ATP-bd_2"/>
</dbReference>
<dbReference type="Pfam" id="PF00158">
    <property type="entry name" value="Sigma54_activat"/>
    <property type="match status" value="1"/>
</dbReference>
<keyword evidence="5" id="KW-0804">Transcription</keyword>
<dbReference type="FunFam" id="3.40.50.300:FF:000006">
    <property type="entry name" value="DNA-binding transcriptional regulator NtrC"/>
    <property type="match status" value="1"/>
</dbReference>
<dbReference type="InterPro" id="IPR002197">
    <property type="entry name" value="HTH_Fis"/>
</dbReference>
<dbReference type="PANTHER" id="PTHR32071">
    <property type="entry name" value="TRANSCRIPTIONAL REGULATORY PROTEIN"/>
    <property type="match status" value="1"/>
</dbReference>
<evidence type="ECO:0000256" key="4">
    <source>
        <dbReference type="ARBA" id="ARBA00023125"/>
    </source>
</evidence>
<dbReference type="GO" id="GO:0006355">
    <property type="term" value="P:regulation of DNA-templated transcription"/>
    <property type="evidence" value="ECO:0007669"/>
    <property type="project" value="InterPro"/>
</dbReference>
<evidence type="ECO:0000256" key="2">
    <source>
        <dbReference type="ARBA" id="ARBA00022840"/>
    </source>
</evidence>
<dbReference type="PRINTS" id="PR01590">
    <property type="entry name" value="HTHFIS"/>
</dbReference>
<dbReference type="AlphaFoldDB" id="A0A1H0V0I3"/>
<dbReference type="SMART" id="SM00086">
    <property type="entry name" value="PAC"/>
    <property type="match status" value="3"/>
</dbReference>
<reference evidence="9 10" key="1">
    <citation type="submission" date="2016-10" db="EMBL/GenBank/DDBJ databases">
        <authorList>
            <person name="de Groot N.N."/>
        </authorList>
    </citation>
    <scope>NUCLEOTIDE SEQUENCE [LARGE SCALE GENOMIC DNA]</scope>
    <source>
        <strain evidence="9 10">DSM 12130</strain>
    </source>
</reference>
<dbReference type="RefSeq" id="WP_092225724.1">
    <property type="nucleotide sequence ID" value="NZ_FNJI01000038.1"/>
</dbReference>
<sequence>MDKITNKFDIWEGEAMNCEGLKDDHGVIVDNLLVGICIIQEGRFKYVNGHLLDMFGYDKPDAFIGKSLWDMTVSEDRSAVRSSYFKCDRHRVLPDRFTFRARKKDNSIIWIEMGIKSVSYRGKSCDLGNMVDITPSKMAEEALRESRYRYRIVLDEIEDGFGEIDLSGKVIFCNDSFIKIYGYPRDELIGLDYREYLDSNTVDAVYNAYNKVYVTGIPNKGFAYEIICKNGTRKIVENSISLIENSEGIPVGFRSIVRDITARRHAEEELAKHRSRLAAIFSSVRDAIITVDTNMVVIEANKAVKTLCGMSAEYIIGKVFTAVPNHCNKSCYRLIKETLERKTTIKEYRIECGPRQVVVVNSSPLLDQDGKFIGGVLVIRDITRLNDLEKELKERHHFHNIIGKSIGMQEIYSLLEDLANIETTVLVTGESGTGKELAAKAIHNGGNRAFKKFVAVNCSALAETLLESELFGHVKGAFTGAIRDQEGRFKAADGGTILLDEIGDISPKIQLKLLRILQEKVFERVGDLTPVSVDVRVIACTNRNLAEMVRNGEFREDLYYRLKVVEIKLPPLRERLDDIPLLVNHFCSILTTRFKKNIEGVSDEVLKAFMDYAWPGNIRELEHALERAFILCRDRRIMLSHLPSEIREYSRNTKAVSKKRLDDGPEETLLALNKTDWNKAKAARLLGIDRSTLYRRIQKYRISRPTE</sequence>
<dbReference type="InterPro" id="IPR002078">
    <property type="entry name" value="Sigma_54_int"/>
</dbReference>
<dbReference type="OrthoDB" id="9763792at2"/>
<evidence type="ECO:0000313" key="9">
    <source>
        <dbReference type="EMBL" id="SDP71851.1"/>
    </source>
</evidence>
<accession>A0A1H0V0I3</accession>
<dbReference type="InterPro" id="IPR013656">
    <property type="entry name" value="PAS_4"/>
</dbReference>
<feature type="domain" description="PAS" evidence="7">
    <location>
        <begin position="273"/>
        <end position="318"/>
    </location>
</feature>
<dbReference type="InterPro" id="IPR000014">
    <property type="entry name" value="PAS"/>
</dbReference>
<evidence type="ECO:0000259" key="7">
    <source>
        <dbReference type="PROSITE" id="PS50112"/>
    </source>
</evidence>
<dbReference type="CDD" id="cd00009">
    <property type="entry name" value="AAA"/>
    <property type="match status" value="1"/>
</dbReference>